<reference evidence="1 2" key="1">
    <citation type="submission" date="2018-04" db="EMBL/GenBank/DDBJ databases">
        <title>Halococcoides cellulosivorans gen. nov., sp. nov., an extremely halophilic cellulose-utilizing haloarchaeon from hypersaline lakes.</title>
        <authorList>
            <person name="Sorokin D.Y."/>
            <person name="Toshchakov S.V."/>
            <person name="Samarov N.I."/>
            <person name="Korzhenkov A."/>
            <person name="Kublanov I.V."/>
        </authorList>
    </citation>
    <scope>NUCLEOTIDE SEQUENCE [LARGE SCALE GENOMIC DNA]</scope>
    <source>
        <strain evidence="1 2">HArcel1</strain>
    </source>
</reference>
<accession>A0A2R4X2W3</accession>
<gene>
    <name evidence="1" type="ORF">HARCEL1_10680</name>
</gene>
<dbReference type="Proteomes" id="UP000244727">
    <property type="component" value="Chromosome"/>
</dbReference>
<keyword evidence="2" id="KW-1185">Reference proteome</keyword>
<organism evidence="1 2">
    <name type="scientific">Halococcoides cellulosivorans</name>
    <dbReference type="NCBI Taxonomy" id="1679096"/>
    <lineage>
        <taxon>Archaea</taxon>
        <taxon>Methanobacteriati</taxon>
        <taxon>Methanobacteriota</taxon>
        <taxon>Stenosarchaea group</taxon>
        <taxon>Halobacteria</taxon>
        <taxon>Halobacteriales</taxon>
        <taxon>Haloarculaceae</taxon>
        <taxon>Halococcoides</taxon>
    </lineage>
</organism>
<dbReference type="AlphaFoldDB" id="A0A2R4X2W3"/>
<evidence type="ECO:0000313" key="2">
    <source>
        <dbReference type="Proteomes" id="UP000244727"/>
    </source>
</evidence>
<sequence>MVVQLLKTDPTFRDWFVDQLATDRQVVDFLGVRHSVERDTGESDIEMGFETRAGDHWIVLVENKINAGKQQRQVERYFERGENYVDRNGWDGFRVALIAPEGYVSDSDRAAFEDVITYEDVRNRVERGDHDGSEFFCTVLDEAVKKRTPTDLSRWTERTVEQFRDRMASLPPVEVYDDGTTNKQLRVKSRAPDHPDAALYNVYFPGEMDGAKAQVRLNLTGHKTATVSEEEFEALKPALEREMVGLDGFRSHDRAMEPVKTEHYRSNYRSDREYIDGVVDTLCELIEAYHPLFVANETFE</sequence>
<proteinExistence type="predicted"/>
<dbReference type="KEGG" id="harc:HARCEL1_10680"/>
<evidence type="ECO:0000313" key="1">
    <source>
        <dbReference type="EMBL" id="AWB28135.1"/>
    </source>
</evidence>
<name>A0A2R4X2W3_9EURY</name>
<dbReference type="EMBL" id="CP028858">
    <property type="protein sequence ID" value="AWB28135.1"/>
    <property type="molecule type" value="Genomic_DNA"/>
</dbReference>
<protein>
    <submittedName>
        <fullName evidence="1">Uncharacterized protein</fullName>
    </submittedName>
</protein>